<dbReference type="PANTHER" id="PTHR23045">
    <property type="entry name" value="LEUCINE-RICH REPEAT-CONTAINING PROTEIN 37A"/>
    <property type="match status" value="1"/>
</dbReference>
<feature type="compositionally biased region" description="Basic and acidic residues" evidence="1">
    <location>
        <begin position="124"/>
        <end position="133"/>
    </location>
</feature>
<comment type="caution">
    <text evidence="4">The sequence shown here is derived from an EMBL/GenBank/DDBJ whole genome shotgun (WGS) entry which is preliminary data.</text>
</comment>
<name>A0A7L0FCR1_CORCN</name>
<dbReference type="OrthoDB" id="9424710at2759"/>
<gene>
    <name evidence="4" type="primary">Lrrc37a2</name>
    <name evidence="4" type="ORF">CORCON_R15424</name>
</gene>
<feature type="transmembrane region" description="Helical" evidence="2">
    <location>
        <begin position="258"/>
        <end position="281"/>
    </location>
</feature>
<dbReference type="Pfam" id="PF14914">
    <property type="entry name" value="LRRC37AB_C"/>
    <property type="match status" value="1"/>
</dbReference>
<proteinExistence type="predicted"/>
<dbReference type="PANTHER" id="PTHR23045:SF9">
    <property type="entry name" value="LEUCINE RICH REPEAT CONTAINING 37A-RELATED"/>
    <property type="match status" value="1"/>
</dbReference>
<reference evidence="4 5" key="1">
    <citation type="submission" date="2019-09" db="EMBL/GenBank/DDBJ databases">
        <title>Bird 10,000 Genomes (B10K) Project - Family phase.</title>
        <authorList>
            <person name="Zhang G."/>
        </authorList>
    </citation>
    <scope>NUCLEOTIDE SEQUENCE [LARGE SCALE GENOMIC DNA]</scope>
    <source>
        <strain evidence="4">B10K-DU-011-20</strain>
        <tissue evidence="4">Muscle</tissue>
    </source>
</reference>
<evidence type="ECO:0000256" key="1">
    <source>
        <dbReference type="SAM" id="MobiDB-lite"/>
    </source>
</evidence>
<feature type="region of interest" description="Disordered" evidence="1">
    <location>
        <begin position="101"/>
        <end position="154"/>
    </location>
</feature>
<protein>
    <submittedName>
        <fullName evidence="4">L37A2 protein</fullName>
    </submittedName>
</protein>
<keyword evidence="2" id="KW-0472">Membrane</keyword>
<dbReference type="InterPro" id="IPR015753">
    <property type="entry name" value="LRRC37"/>
</dbReference>
<feature type="non-terminal residue" evidence="4">
    <location>
        <position position="1"/>
    </location>
</feature>
<dbReference type="AlphaFoldDB" id="A0A7L0FCR1"/>
<feature type="domain" description="LRRC37A/B like protein 1 C-terminal" evidence="3">
    <location>
        <begin position="151"/>
        <end position="287"/>
    </location>
</feature>
<evidence type="ECO:0000313" key="4">
    <source>
        <dbReference type="EMBL" id="NXJ93173.1"/>
    </source>
</evidence>
<keyword evidence="5" id="KW-1185">Reference proteome</keyword>
<evidence type="ECO:0000259" key="3">
    <source>
        <dbReference type="Pfam" id="PF14914"/>
    </source>
</evidence>
<accession>A0A7L0FCR1</accession>
<evidence type="ECO:0000313" key="5">
    <source>
        <dbReference type="Proteomes" id="UP000526942"/>
    </source>
</evidence>
<dbReference type="InterPro" id="IPR029423">
    <property type="entry name" value="LRRC37AB_C"/>
</dbReference>
<feature type="region of interest" description="Disordered" evidence="1">
    <location>
        <begin position="1"/>
        <end position="50"/>
    </location>
</feature>
<organism evidence="4 5">
    <name type="scientific">Corythaixoides concolor</name>
    <name type="common">Grey go-away-bird</name>
    <dbReference type="NCBI Taxonomy" id="103956"/>
    <lineage>
        <taxon>Eukaryota</taxon>
        <taxon>Metazoa</taxon>
        <taxon>Chordata</taxon>
        <taxon>Craniata</taxon>
        <taxon>Vertebrata</taxon>
        <taxon>Euteleostomi</taxon>
        <taxon>Archelosauria</taxon>
        <taxon>Archosauria</taxon>
        <taxon>Dinosauria</taxon>
        <taxon>Saurischia</taxon>
        <taxon>Theropoda</taxon>
        <taxon>Coelurosauria</taxon>
        <taxon>Aves</taxon>
        <taxon>Neognathae</taxon>
        <taxon>Neoaves</taxon>
        <taxon>Otidimorphae</taxon>
        <taxon>Musophagiformes</taxon>
        <taxon>Musophagidae</taxon>
        <taxon>Corythaixoides</taxon>
    </lineage>
</organism>
<sequence>IENYSDAVEQTKKTDGMEDAEDVEDAEEAPSPRQDYVWPYRKHKQGDSPHLRNIDQLFHKMFSNVNPEEEPTPAESKAEQRVNTNQRFFYNPLVDNSMLEDTAEEEGGSSPGGHLPAVPQSAETHWKQQKEEPGFLNKAGSSDGPDGTSDQGDHFETEVDRYLHFLVPDEALWTSSSFIVHAAQALRMDCSVPKLRLACAKLISKMGLLIKLLRDRRDDQGASALDNQCLLERNISNGTASGTKPTAKQKAKRTSGGTLLLAVSVSLILVFNLTAICLVEVCSQKPTAASQPQSTRKSSPKW</sequence>
<dbReference type="Proteomes" id="UP000526942">
    <property type="component" value="Unassembled WGS sequence"/>
</dbReference>
<evidence type="ECO:0000256" key="2">
    <source>
        <dbReference type="SAM" id="Phobius"/>
    </source>
</evidence>
<keyword evidence="2" id="KW-1133">Transmembrane helix</keyword>
<feature type="non-terminal residue" evidence="4">
    <location>
        <position position="302"/>
    </location>
</feature>
<keyword evidence="2" id="KW-0812">Transmembrane</keyword>
<feature type="compositionally biased region" description="Acidic residues" evidence="1">
    <location>
        <begin position="17"/>
        <end position="28"/>
    </location>
</feature>
<dbReference type="EMBL" id="VXAM01000295">
    <property type="protein sequence ID" value="NXJ93173.1"/>
    <property type="molecule type" value="Genomic_DNA"/>
</dbReference>